<sequence>MPSDSLKNRLLAALPAPEFACLAPYLEEVNLSLGAVLYESGSELRHLYFPSDSIVSLLYVTLDGASTEMSVVGNEGVLGWHFL</sequence>
<dbReference type="SUPFAM" id="SSF51206">
    <property type="entry name" value="cAMP-binding domain-like"/>
    <property type="match status" value="1"/>
</dbReference>
<accession>A0A3N1PF19</accession>
<dbReference type="RefSeq" id="WP_336391477.1">
    <property type="nucleotide sequence ID" value="NZ_RJUL01000001.1"/>
</dbReference>
<keyword evidence="2" id="KW-1185">Reference proteome</keyword>
<dbReference type="EMBL" id="RJUL01000001">
    <property type="protein sequence ID" value="ROQ30544.1"/>
    <property type="molecule type" value="Genomic_DNA"/>
</dbReference>
<evidence type="ECO:0008006" key="3">
    <source>
        <dbReference type="Google" id="ProtNLM"/>
    </source>
</evidence>
<protein>
    <recommendedName>
        <fullName evidence="3">Cyclic nucleotide-binding domain-containing protein</fullName>
    </recommendedName>
</protein>
<proteinExistence type="predicted"/>
<gene>
    <name evidence="1" type="ORF">EDC28_101230</name>
</gene>
<reference evidence="1 2" key="1">
    <citation type="submission" date="2018-11" db="EMBL/GenBank/DDBJ databases">
        <title>Genomic Encyclopedia of Type Strains, Phase IV (KMG-IV): sequencing the most valuable type-strain genomes for metagenomic binning, comparative biology and taxonomic classification.</title>
        <authorList>
            <person name="Goeker M."/>
        </authorList>
    </citation>
    <scope>NUCLEOTIDE SEQUENCE [LARGE SCALE GENOMIC DNA]</scope>
    <source>
        <strain evidence="1 2">DSM 21945</strain>
    </source>
</reference>
<evidence type="ECO:0000313" key="1">
    <source>
        <dbReference type="EMBL" id="ROQ30544.1"/>
    </source>
</evidence>
<dbReference type="AlphaFoldDB" id="A0A3N1PF19"/>
<organism evidence="1 2">
    <name type="scientific">Gallaecimonas pentaromativorans</name>
    <dbReference type="NCBI Taxonomy" id="584787"/>
    <lineage>
        <taxon>Bacteria</taxon>
        <taxon>Pseudomonadati</taxon>
        <taxon>Pseudomonadota</taxon>
        <taxon>Gammaproteobacteria</taxon>
        <taxon>Enterobacterales</taxon>
        <taxon>Gallaecimonadaceae</taxon>
        <taxon>Gallaecimonas</taxon>
    </lineage>
</organism>
<dbReference type="Proteomes" id="UP000268033">
    <property type="component" value="Unassembled WGS sequence"/>
</dbReference>
<evidence type="ECO:0000313" key="2">
    <source>
        <dbReference type="Proteomes" id="UP000268033"/>
    </source>
</evidence>
<name>A0A3N1PF19_9GAMM</name>
<dbReference type="InterPro" id="IPR018490">
    <property type="entry name" value="cNMP-bd_dom_sf"/>
</dbReference>
<comment type="caution">
    <text evidence="1">The sequence shown here is derived from an EMBL/GenBank/DDBJ whole genome shotgun (WGS) entry which is preliminary data.</text>
</comment>